<dbReference type="InterPro" id="IPR058915">
    <property type="entry name" value="AcrVA2-like"/>
</dbReference>
<evidence type="ECO:0000313" key="2">
    <source>
        <dbReference type="EMBL" id="ARU06747.1"/>
    </source>
</evidence>
<reference evidence="2 3" key="1">
    <citation type="submission" date="2017-05" db="EMBL/GenBank/DDBJ databases">
        <authorList>
            <person name="Song R."/>
            <person name="Chenine A.L."/>
            <person name="Ruprecht R.M."/>
        </authorList>
    </citation>
    <scope>NUCLEOTIDE SEQUENCE [LARGE SCALE GENOMIC DNA]</scope>
    <source>
        <strain evidence="2 3">DSM 26136</strain>
    </source>
</reference>
<dbReference type="KEGG" id="cser:CCO03_08405"/>
<gene>
    <name evidence="1" type="ORF">CCO03_08405</name>
    <name evidence="2" type="ORF">CCO03_08820</name>
</gene>
<organism evidence="2 3">
    <name type="scientific">Comamonas serinivorans</name>
    <dbReference type="NCBI Taxonomy" id="1082851"/>
    <lineage>
        <taxon>Bacteria</taxon>
        <taxon>Pseudomonadati</taxon>
        <taxon>Pseudomonadota</taxon>
        <taxon>Betaproteobacteria</taxon>
        <taxon>Burkholderiales</taxon>
        <taxon>Comamonadaceae</taxon>
        <taxon>Comamonas</taxon>
    </lineage>
</organism>
<dbReference type="Pfam" id="PF26125">
    <property type="entry name" value="AcrVA2-like"/>
    <property type="match status" value="1"/>
</dbReference>
<dbReference type="AlphaFoldDB" id="A0A1Y0ESV7"/>
<dbReference type="KEGG" id="cser:CCO03_08820"/>
<dbReference type="EMBL" id="CP021455">
    <property type="protein sequence ID" value="ARU06741.1"/>
    <property type="molecule type" value="Genomic_DNA"/>
</dbReference>
<dbReference type="Proteomes" id="UP000196138">
    <property type="component" value="Chromosome"/>
</dbReference>
<dbReference type="OrthoDB" id="5514004at2"/>
<proteinExistence type="predicted"/>
<evidence type="ECO:0000313" key="3">
    <source>
        <dbReference type="Proteomes" id="UP000196138"/>
    </source>
</evidence>
<keyword evidence="3" id="KW-1185">Reference proteome</keyword>
<name>A0A1Y0ESV7_9BURK</name>
<accession>A0A1Y0ESV7</accession>
<protein>
    <submittedName>
        <fullName evidence="2">Uncharacterized protein</fullName>
    </submittedName>
</protein>
<sequence>MEGHPRIEHQAIPLVGTLQQSLAGVFAEWDADQGALPGVNAWCAAVISLLLYICEGDDIQGRGHPGNPEPTRTRRDGWRLFPAQGVRMWDVGVRMGAALRAAYQAAETDQGGTHAGPRGHVRRAHWHGYWSGPMKDKDGQDIPRERRKFDLRWQPPIAVNLPDIASLPATIRKVSAPPATP</sequence>
<dbReference type="EMBL" id="CP021455">
    <property type="protein sequence ID" value="ARU06747.1"/>
    <property type="molecule type" value="Genomic_DNA"/>
</dbReference>
<evidence type="ECO:0000313" key="1">
    <source>
        <dbReference type="EMBL" id="ARU06741.1"/>
    </source>
</evidence>